<sequence>MGNPCNMILVISDGVHVDQREDFVSLAHECDPHGHRSFGLLFTQKKLKDAQLGEASISHLGLGCRFGWHAIQDPLVPLGSDGKPKPPREVCVWSPGELDHKQDVPLKDRLSRAFGDHTEQQLPGIVVDIENVLQDRRDEMKGTDSPHFSVETHRQLLLDFSMKFTSLITAAVGGANTYPLFISTEKHAPRSHSSRLRGVVNELLAKVEKAPRDSSSNQSRRLELKENKSPAGLPTPKANFQADHEAESLDDQLWEHQRHELPGTMSFTIASAVGATTSNIVASAADPQIKPIVSHIMRLALDILVHDLSNKTRQLLAPYYSMHPIACSQHITEAVRKAQHDRTRKHVRRLFDSIGLKKSGDTLFIHSEPKLLLDTMASHVEEELQQQPVAAAIDFAKAYCQSIMNLSDDEIRNLASDPGVTTERRNLEEQCDFLEKCLEELRSYLPAQPSDDHAASETDEYELRISPFGIYTPEDSIDDTPKRPQTPINFGALFSITD</sequence>
<keyword evidence="3" id="KW-1185">Reference proteome</keyword>
<evidence type="ECO:0000313" key="3">
    <source>
        <dbReference type="Proteomes" id="UP000652219"/>
    </source>
</evidence>
<comment type="caution">
    <text evidence="2">The sequence shown here is derived from an EMBL/GenBank/DDBJ whole genome shotgun (WGS) entry which is preliminary data.</text>
</comment>
<dbReference type="EMBL" id="WIGN01000497">
    <property type="protein sequence ID" value="KAF6790684.1"/>
    <property type="molecule type" value="Genomic_DNA"/>
</dbReference>
<evidence type="ECO:0000313" key="2">
    <source>
        <dbReference type="EMBL" id="KAF6790684.1"/>
    </source>
</evidence>
<organism evidence="2 3">
    <name type="scientific">Colletotrichum sojae</name>
    <dbReference type="NCBI Taxonomy" id="2175907"/>
    <lineage>
        <taxon>Eukaryota</taxon>
        <taxon>Fungi</taxon>
        <taxon>Dikarya</taxon>
        <taxon>Ascomycota</taxon>
        <taxon>Pezizomycotina</taxon>
        <taxon>Sordariomycetes</taxon>
        <taxon>Hypocreomycetidae</taxon>
        <taxon>Glomerellales</taxon>
        <taxon>Glomerellaceae</taxon>
        <taxon>Colletotrichum</taxon>
        <taxon>Colletotrichum orchidearum species complex</taxon>
    </lineage>
</organism>
<reference evidence="2 3" key="1">
    <citation type="journal article" date="2020" name="Phytopathology">
        <title>Genome Sequence Resources of Colletotrichum truncatum, C. plurivorum, C. musicola, and C. sojae: Four Species Pathogenic to Soybean (Glycine max).</title>
        <authorList>
            <person name="Rogerio F."/>
            <person name="Boufleur T.R."/>
            <person name="Ciampi-Guillardi M."/>
            <person name="Sukno S.A."/>
            <person name="Thon M.R."/>
            <person name="Massola Junior N.S."/>
            <person name="Baroncelli R."/>
        </authorList>
    </citation>
    <scope>NUCLEOTIDE SEQUENCE [LARGE SCALE GENOMIC DNA]</scope>
    <source>
        <strain evidence="2 3">LFN0009</strain>
    </source>
</reference>
<dbReference type="AlphaFoldDB" id="A0A8H6IPP1"/>
<name>A0A8H6IPP1_9PEZI</name>
<gene>
    <name evidence="2" type="ORF">CSOJ01_14521</name>
</gene>
<feature type="region of interest" description="Disordered" evidence="1">
    <location>
        <begin position="207"/>
        <end position="247"/>
    </location>
</feature>
<proteinExistence type="predicted"/>
<dbReference type="Proteomes" id="UP000652219">
    <property type="component" value="Unassembled WGS sequence"/>
</dbReference>
<evidence type="ECO:0000256" key="1">
    <source>
        <dbReference type="SAM" id="MobiDB-lite"/>
    </source>
</evidence>
<protein>
    <submittedName>
        <fullName evidence="2">Dynamin family protein</fullName>
    </submittedName>
</protein>
<accession>A0A8H6IPP1</accession>